<dbReference type="InterPro" id="IPR053892">
    <property type="entry name" value="MoaF-like"/>
</dbReference>
<dbReference type="EMBL" id="JARFYN010000030">
    <property type="protein sequence ID" value="MDL2408207.1"/>
    <property type="molecule type" value="Genomic_DNA"/>
</dbReference>
<sequence>MAEPRFPHAGESFIVNYPGITAKNTYSSDGATVRYEIIEGAYEGASAEVTFEWTAVGDDVFLISWQEADGATVVHLDHFRAGQSDTFFKTAKLDFIRLRGTLEAVG</sequence>
<protein>
    <submittedName>
        <fullName evidence="2">Adenylate cyclase</fullName>
    </submittedName>
</protein>
<evidence type="ECO:0000313" key="2">
    <source>
        <dbReference type="EMBL" id="MDL2408207.1"/>
    </source>
</evidence>
<reference evidence="2" key="1">
    <citation type="submission" date="2023-06" db="EMBL/GenBank/DDBJ databases">
        <title>Phylogenetic Diversity of Rhizobium strains.</title>
        <authorList>
            <person name="Moura F.T."/>
            <person name="Helene L.C.F."/>
            <person name="Hungria M."/>
        </authorList>
    </citation>
    <scope>NUCLEOTIDE SEQUENCE</scope>
    <source>
        <strain evidence="2">CCGE524</strain>
    </source>
</reference>
<keyword evidence="3" id="KW-1185">Reference proteome</keyword>
<gene>
    <name evidence="2" type="ORF">PY650_21670</name>
</gene>
<name>A0ABT7KHU8_9HYPH</name>
<evidence type="ECO:0000259" key="1">
    <source>
        <dbReference type="Pfam" id="PF22036"/>
    </source>
</evidence>
<dbReference type="Pfam" id="PF22036">
    <property type="entry name" value="MoaF_like"/>
    <property type="match status" value="1"/>
</dbReference>
<dbReference type="Gene3D" id="2.40.128.20">
    <property type="match status" value="1"/>
</dbReference>
<organism evidence="2 3">
    <name type="scientific">Rhizobium calliandrae</name>
    <dbReference type="NCBI Taxonomy" id="1312182"/>
    <lineage>
        <taxon>Bacteria</taxon>
        <taxon>Pseudomonadati</taxon>
        <taxon>Pseudomonadota</taxon>
        <taxon>Alphaproteobacteria</taxon>
        <taxon>Hyphomicrobiales</taxon>
        <taxon>Rhizobiaceae</taxon>
        <taxon>Rhizobium/Agrobacterium group</taxon>
        <taxon>Rhizobium</taxon>
    </lineage>
</organism>
<dbReference type="RefSeq" id="WP_285881601.1">
    <property type="nucleotide sequence ID" value="NZ_JARFYN010000030.1"/>
</dbReference>
<dbReference type="InterPro" id="IPR012674">
    <property type="entry name" value="Calycin"/>
</dbReference>
<evidence type="ECO:0000313" key="3">
    <source>
        <dbReference type="Proteomes" id="UP001172630"/>
    </source>
</evidence>
<dbReference type="Proteomes" id="UP001172630">
    <property type="component" value="Unassembled WGS sequence"/>
</dbReference>
<proteinExistence type="predicted"/>
<accession>A0ABT7KHU8</accession>
<feature type="domain" description="MoaF-like" evidence="1">
    <location>
        <begin position="9"/>
        <end position="102"/>
    </location>
</feature>
<comment type="caution">
    <text evidence="2">The sequence shown here is derived from an EMBL/GenBank/DDBJ whole genome shotgun (WGS) entry which is preliminary data.</text>
</comment>